<evidence type="ECO:0000256" key="1">
    <source>
        <dbReference type="SAM" id="MobiDB-lite"/>
    </source>
</evidence>
<dbReference type="Proteomes" id="UP000286071">
    <property type="component" value="Unassembled WGS sequence"/>
</dbReference>
<feature type="region of interest" description="Disordered" evidence="1">
    <location>
        <begin position="149"/>
        <end position="170"/>
    </location>
</feature>
<dbReference type="InterPro" id="IPR022385">
    <property type="entry name" value="Rhs_assc_core"/>
</dbReference>
<sequence length="922" mass="103492">MPATTFSLDHSTPGITAIDPRGLVIRNVAYCRTIAGGKAQPRVTRQRYNHAAQQVANWDPRLWELADTESNIKANLTTLYGLPGLALMTDSVDSGWRLSLPNEAGEACLTWDSRGSRRHTEYDTLLRPVSVTEQGIDSESGTVERFTYADGSSQSAEHNHRGRITRHDDTAGSKQISGYALSGQVLSETRRFLKQLQTPSWPVELPLRDELLKEQAFTSTSLHAPIGELLEQTDAMGNRQRHQYNVAGQLKQNHLQLKGSREKTLLSAIRYNALGQVESETAGNGVISSFQYRPEDGRLIHLFAQRTTDSALQDIRYDYDPVGNIVSINDVALGTRHFNNQRIEPVSTYRYDSLYQLIEATGRESCSPANGSELPHYQPLPSDPNQMANYTQTYEYDSGGNLEKLMHVGAQQYSRAMMTAINSNRSLPLPDGGRDPDFANSFDPNGNLKHLQPGPDMNWNLRNQLQEITLATRPDSANDSEWYVYDGGGQRVRKVRTTQAKSVSHIAEVLYLPGLEIRTDSANDQVLHVINVQAGRINVRVLHWETVPPKDVENDQLRYGLSDHLGSSTLELDEQAKLLNQEGYYPFGGTAWFAARSETEGKYKTIRYSGKERDASGLYYYGFRYYVSWWMRWLNPDPAGAVDGLNLYRMVRNNPMTLVDENGLRPGDKMPPPVPPRPPAVPPRPPVRPSNDSMSSTQPYALASTIPQSVTEKKFESEALTAKEKVTRTRSNEYIHPHKKSHLTKTKSLEFINTIGTNNDFTPKRITVLDSYIQNPAPKNTVFSLSKRNEKYEFLSTHAAESPAPPKNIKGEIIFVIPYSNPFGVLSSIPEGAGNTELKPFEVHGHTSISNREDVLYAGKIYLDDDSKLQYWDNGSGHYKPDVSLHISNIPPALRELLPPDKFKPYDRSKPRSIDIARGYIF</sequence>
<evidence type="ECO:0000313" key="2">
    <source>
        <dbReference type="EMBL" id="RON10386.1"/>
    </source>
</evidence>
<dbReference type="EMBL" id="MOBJ01000005">
    <property type="protein sequence ID" value="RON10386.1"/>
    <property type="molecule type" value="Genomic_DNA"/>
</dbReference>
<feature type="compositionally biased region" description="Pro residues" evidence="1">
    <location>
        <begin position="669"/>
        <end position="688"/>
    </location>
</feature>
<dbReference type="OrthoDB" id="7056038at2"/>
<accession>A0A423HB41</accession>
<dbReference type="NCBIfam" id="TIGR03696">
    <property type="entry name" value="Rhs_assc_core"/>
    <property type="match status" value="1"/>
</dbReference>
<evidence type="ECO:0008006" key="4">
    <source>
        <dbReference type="Google" id="ProtNLM"/>
    </source>
</evidence>
<dbReference type="PANTHER" id="PTHR32305:SF15">
    <property type="entry name" value="PROTEIN RHSA-RELATED"/>
    <property type="match status" value="1"/>
</dbReference>
<dbReference type="Gene3D" id="2.180.10.10">
    <property type="entry name" value="RHS repeat-associated core"/>
    <property type="match status" value="1"/>
</dbReference>
<dbReference type="InterPro" id="IPR050708">
    <property type="entry name" value="T6SS_VgrG/RHS"/>
</dbReference>
<evidence type="ECO:0000313" key="3">
    <source>
        <dbReference type="Proteomes" id="UP000286071"/>
    </source>
</evidence>
<feature type="region of interest" description="Disordered" evidence="1">
    <location>
        <begin position="431"/>
        <end position="456"/>
    </location>
</feature>
<name>A0A423HB41_9PSED</name>
<organism evidence="2 3">
    <name type="scientific">Pseudomonas brassicacearum</name>
    <dbReference type="NCBI Taxonomy" id="930166"/>
    <lineage>
        <taxon>Bacteria</taxon>
        <taxon>Pseudomonadati</taxon>
        <taxon>Pseudomonadota</taxon>
        <taxon>Gammaproteobacteria</taxon>
        <taxon>Pseudomonadales</taxon>
        <taxon>Pseudomonadaceae</taxon>
        <taxon>Pseudomonas</taxon>
    </lineage>
</organism>
<protein>
    <recommendedName>
        <fullName evidence="4">Toxin</fullName>
    </recommendedName>
</protein>
<proteinExistence type="predicted"/>
<comment type="caution">
    <text evidence="2">The sequence shown here is derived from an EMBL/GenBank/DDBJ whole genome shotgun (WGS) entry which is preliminary data.</text>
</comment>
<reference evidence="2 3" key="1">
    <citation type="submission" date="2016-10" db="EMBL/GenBank/DDBJ databases">
        <title>Comparative genome analysis of multiple Pseudomonas spp. focuses on biocontrol and plant growth promoting traits.</title>
        <authorList>
            <person name="Tao X.-Y."/>
            <person name="Taylor C.G."/>
        </authorList>
    </citation>
    <scope>NUCLEOTIDE SEQUENCE [LARGE SCALE GENOMIC DNA]</scope>
    <source>
        <strain evidence="2 3">48H11</strain>
    </source>
</reference>
<gene>
    <name evidence="2" type="ORF">BK659_06490</name>
</gene>
<dbReference type="AlphaFoldDB" id="A0A423HB41"/>
<dbReference type="RefSeq" id="WP_123424313.1">
    <property type="nucleotide sequence ID" value="NZ_MOBJ01000005.1"/>
</dbReference>
<feature type="region of interest" description="Disordered" evidence="1">
    <location>
        <begin position="659"/>
        <end position="698"/>
    </location>
</feature>
<dbReference type="PANTHER" id="PTHR32305">
    <property type="match status" value="1"/>
</dbReference>